<name>A0A8S4QT56_9NEOP</name>
<sequence length="66" mass="6956">RLGTVGSGGTSSFKELLKRVIESTGDPRVGSYLGQRIGLAIERGNAASILGTVPRYGGFEDVLDFI</sequence>
<comment type="caution">
    <text evidence="1">The sequence shown here is derived from an EMBL/GenBank/DDBJ whole genome shotgun (WGS) entry which is preliminary data.</text>
</comment>
<dbReference type="AlphaFoldDB" id="A0A8S4QT56"/>
<keyword evidence="2" id="KW-1185">Reference proteome</keyword>
<protein>
    <submittedName>
        <fullName evidence="1">Jg27669 protein</fullName>
    </submittedName>
</protein>
<dbReference type="EMBL" id="CAKXAJ010013569">
    <property type="protein sequence ID" value="CAH2215981.1"/>
    <property type="molecule type" value="Genomic_DNA"/>
</dbReference>
<accession>A0A8S4QT56</accession>
<evidence type="ECO:0000313" key="2">
    <source>
        <dbReference type="Proteomes" id="UP000838756"/>
    </source>
</evidence>
<dbReference type="OrthoDB" id="7478999at2759"/>
<gene>
    <name evidence="1" type="primary">jg27669</name>
    <name evidence="1" type="ORF">PAEG_LOCUS4059</name>
</gene>
<dbReference type="Proteomes" id="UP000838756">
    <property type="component" value="Unassembled WGS sequence"/>
</dbReference>
<reference evidence="1" key="1">
    <citation type="submission" date="2022-03" db="EMBL/GenBank/DDBJ databases">
        <authorList>
            <person name="Lindestad O."/>
        </authorList>
    </citation>
    <scope>NUCLEOTIDE SEQUENCE</scope>
</reference>
<proteinExistence type="predicted"/>
<organism evidence="1 2">
    <name type="scientific">Pararge aegeria aegeria</name>
    <dbReference type="NCBI Taxonomy" id="348720"/>
    <lineage>
        <taxon>Eukaryota</taxon>
        <taxon>Metazoa</taxon>
        <taxon>Ecdysozoa</taxon>
        <taxon>Arthropoda</taxon>
        <taxon>Hexapoda</taxon>
        <taxon>Insecta</taxon>
        <taxon>Pterygota</taxon>
        <taxon>Neoptera</taxon>
        <taxon>Endopterygota</taxon>
        <taxon>Lepidoptera</taxon>
        <taxon>Glossata</taxon>
        <taxon>Ditrysia</taxon>
        <taxon>Papilionoidea</taxon>
        <taxon>Nymphalidae</taxon>
        <taxon>Satyrinae</taxon>
        <taxon>Satyrini</taxon>
        <taxon>Parargina</taxon>
        <taxon>Pararge</taxon>
    </lineage>
</organism>
<evidence type="ECO:0000313" key="1">
    <source>
        <dbReference type="EMBL" id="CAH2215981.1"/>
    </source>
</evidence>
<feature type="non-terminal residue" evidence="1">
    <location>
        <position position="1"/>
    </location>
</feature>